<sequence>MISRSNEPWRASAPRVPINRDPITAGAADSSRVRAAAGHDQKKARNATWKSSSTQLLVYSVTQAQNLFRDLSREPQQGAAVRGARGWILDPGVNMSDRNRHYGGTPREQAPEQANGAFRDLYGLDGYGLTAARHFIVDPRCGRGLGAAIQMAIENPQERDEIADLSTVKETEEPQAIGGRAGRPIRERIIPGAKRERARAGGKRAGERQLILTAERTDQAKGGSALMALER</sequence>
<feature type="region of interest" description="Disordered" evidence="1">
    <location>
        <begin position="170"/>
        <end position="210"/>
    </location>
</feature>
<evidence type="ECO:0000313" key="3">
    <source>
        <dbReference type="Proteomes" id="UP001221142"/>
    </source>
</evidence>
<keyword evidence="3" id="KW-1185">Reference proteome</keyword>
<proteinExistence type="predicted"/>
<accession>A0AAD7FFH4</accession>
<dbReference type="EMBL" id="JARKIF010000021">
    <property type="protein sequence ID" value="KAJ7617066.1"/>
    <property type="molecule type" value="Genomic_DNA"/>
</dbReference>
<dbReference type="AlphaFoldDB" id="A0AAD7FFH4"/>
<comment type="caution">
    <text evidence="2">The sequence shown here is derived from an EMBL/GenBank/DDBJ whole genome shotgun (WGS) entry which is preliminary data.</text>
</comment>
<feature type="region of interest" description="Disordered" evidence="1">
    <location>
        <begin position="1"/>
        <end position="32"/>
    </location>
</feature>
<organism evidence="2 3">
    <name type="scientific">Roridomyces roridus</name>
    <dbReference type="NCBI Taxonomy" id="1738132"/>
    <lineage>
        <taxon>Eukaryota</taxon>
        <taxon>Fungi</taxon>
        <taxon>Dikarya</taxon>
        <taxon>Basidiomycota</taxon>
        <taxon>Agaricomycotina</taxon>
        <taxon>Agaricomycetes</taxon>
        <taxon>Agaricomycetidae</taxon>
        <taxon>Agaricales</taxon>
        <taxon>Marasmiineae</taxon>
        <taxon>Mycenaceae</taxon>
        <taxon>Roridomyces</taxon>
    </lineage>
</organism>
<reference evidence="2" key="1">
    <citation type="submission" date="2023-03" db="EMBL/GenBank/DDBJ databases">
        <title>Massive genome expansion in bonnet fungi (Mycena s.s.) driven by repeated elements and novel gene families across ecological guilds.</title>
        <authorList>
            <consortium name="Lawrence Berkeley National Laboratory"/>
            <person name="Harder C.B."/>
            <person name="Miyauchi S."/>
            <person name="Viragh M."/>
            <person name="Kuo A."/>
            <person name="Thoen E."/>
            <person name="Andreopoulos B."/>
            <person name="Lu D."/>
            <person name="Skrede I."/>
            <person name="Drula E."/>
            <person name="Henrissat B."/>
            <person name="Morin E."/>
            <person name="Kohler A."/>
            <person name="Barry K."/>
            <person name="LaButti K."/>
            <person name="Morin E."/>
            <person name="Salamov A."/>
            <person name="Lipzen A."/>
            <person name="Mereny Z."/>
            <person name="Hegedus B."/>
            <person name="Baldrian P."/>
            <person name="Stursova M."/>
            <person name="Weitz H."/>
            <person name="Taylor A."/>
            <person name="Grigoriev I.V."/>
            <person name="Nagy L.G."/>
            <person name="Martin F."/>
            <person name="Kauserud H."/>
        </authorList>
    </citation>
    <scope>NUCLEOTIDE SEQUENCE</scope>
    <source>
        <strain evidence="2">9284</strain>
    </source>
</reference>
<protein>
    <submittedName>
        <fullName evidence="2">Uncharacterized protein</fullName>
    </submittedName>
</protein>
<gene>
    <name evidence="2" type="ORF">FB45DRAFT_872553</name>
</gene>
<dbReference type="Proteomes" id="UP001221142">
    <property type="component" value="Unassembled WGS sequence"/>
</dbReference>
<name>A0AAD7FFH4_9AGAR</name>
<evidence type="ECO:0000313" key="2">
    <source>
        <dbReference type="EMBL" id="KAJ7617066.1"/>
    </source>
</evidence>
<feature type="compositionally biased region" description="Basic and acidic residues" evidence="1">
    <location>
        <begin position="184"/>
        <end position="207"/>
    </location>
</feature>
<evidence type="ECO:0000256" key="1">
    <source>
        <dbReference type="SAM" id="MobiDB-lite"/>
    </source>
</evidence>